<keyword evidence="2" id="KW-1185">Reference proteome</keyword>
<sequence>MADLQISGDYLDSLRASFTTLAALVSPEDGAAVDHSSCGSEIVASAGNYLVSVQDSRAAIAAGNATALSVHAGTTSVEVEALEASLARSAGDL</sequence>
<evidence type="ECO:0000313" key="1">
    <source>
        <dbReference type="EMBL" id="PRY69188.1"/>
    </source>
</evidence>
<proteinExistence type="predicted"/>
<dbReference type="AlphaFoldDB" id="A0A2T0VG56"/>
<name>A0A2T0VG56_9MICO</name>
<reference evidence="1 2" key="1">
    <citation type="submission" date="2018-03" db="EMBL/GenBank/DDBJ databases">
        <title>Genomic Encyclopedia of Type Strains, Phase III (KMG-III): the genomes of soil and plant-associated and newly described type strains.</title>
        <authorList>
            <person name="Whitman W."/>
        </authorList>
    </citation>
    <scope>NUCLEOTIDE SEQUENCE [LARGE SCALE GENOMIC DNA]</scope>
    <source>
        <strain evidence="1 2">CGMCC 1.12484</strain>
    </source>
</reference>
<protein>
    <submittedName>
        <fullName evidence="1">Uncharacterized protein</fullName>
    </submittedName>
</protein>
<dbReference type="EMBL" id="PVTL01000003">
    <property type="protein sequence ID" value="PRY69188.1"/>
    <property type="molecule type" value="Genomic_DNA"/>
</dbReference>
<gene>
    <name evidence="1" type="ORF">B0I08_103396</name>
</gene>
<accession>A0A2T0VG56</accession>
<dbReference type="RefSeq" id="WP_106211525.1">
    <property type="nucleotide sequence ID" value="NZ_PVTL01000003.1"/>
</dbReference>
<evidence type="ECO:0000313" key="2">
    <source>
        <dbReference type="Proteomes" id="UP000237983"/>
    </source>
</evidence>
<comment type="caution">
    <text evidence="1">The sequence shown here is derived from an EMBL/GenBank/DDBJ whole genome shotgun (WGS) entry which is preliminary data.</text>
</comment>
<dbReference type="Proteomes" id="UP000237983">
    <property type="component" value="Unassembled WGS sequence"/>
</dbReference>
<organism evidence="1 2">
    <name type="scientific">Glaciihabitans tibetensis</name>
    <dbReference type="NCBI Taxonomy" id="1266600"/>
    <lineage>
        <taxon>Bacteria</taxon>
        <taxon>Bacillati</taxon>
        <taxon>Actinomycetota</taxon>
        <taxon>Actinomycetes</taxon>
        <taxon>Micrococcales</taxon>
        <taxon>Microbacteriaceae</taxon>
        <taxon>Glaciihabitans</taxon>
    </lineage>
</organism>